<gene>
    <name evidence="1" type="ORF">HF568_16780</name>
</gene>
<organism evidence="1 2">
    <name type="scientific">Acidithiobacillus ferridurans</name>
    <dbReference type="NCBI Taxonomy" id="1232575"/>
    <lineage>
        <taxon>Bacteria</taxon>
        <taxon>Pseudomonadati</taxon>
        <taxon>Pseudomonadota</taxon>
        <taxon>Acidithiobacillia</taxon>
        <taxon>Acidithiobacillales</taxon>
        <taxon>Acidithiobacillaceae</taxon>
        <taxon>Acidithiobacillus</taxon>
    </lineage>
</organism>
<dbReference type="RefSeq" id="WP_215885922.1">
    <property type="nucleotide sequence ID" value="NZ_CP134225.1"/>
</dbReference>
<evidence type="ECO:0000313" key="2">
    <source>
        <dbReference type="Proteomes" id="UP000887300"/>
    </source>
</evidence>
<proteinExistence type="predicted"/>
<comment type="caution">
    <text evidence="1">The sequence shown here is derived from an EMBL/GenBank/DDBJ whole genome shotgun (WGS) entry which is preliminary data.</text>
</comment>
<dbReference type="Proteomes" id="UP000887300">
    <property type="component" value="Unassembled WGS sequence"/>
</dbReference>
<evidence type="ECO:0000313" key="1">
    <source>
        <dbReference type="EMBL" id="MBU2724809.1"/>
    </source>
</evidence>
<sequence>MKLNLMYLTTIHDVARTDLPFAEKLFHMRQEDLQSIADATPVYLALAAQALSWTPLLRPAIPDQAWCIIGAVMKGQASAKELASYLANVSLASAGYGYDKKTCG</sequence>
<reference evidence="1" key="1">
    <citation type="journal article" date="2021" name="ISME J.">
        <title>Genomic evolution of the class Acidithiobacillia: deep-branching Proteobacteria living in extreme acidic conditions.</title>
        <authorList>
            <person name="Moya-Beltran A."/>
            <person name="Beard S."/>
            <person name="Rojas-Villalobos C."/>
            <person name="Issotta F."/>
            <person name="Gallardo Y."/>
            <person name="Ulloa R."/>
            <person name="Giaveno A."/>
            <person name="Degli Esposti M."/>
            <person name="Johnson D.B."/>
            <person name="Quatrini R."/>
        </authorList>
    </citation>
    <scope>NUCLEOTIDE SEQUENCE</scope>
    <source>
        <strain evidence="1">DSM 583</strain>
    </source>
</reference>
<dbReference type="EMBL" id="JABBHS010000514">
    <property type="protein sequence ID" value="MBU2724809.1"/>
    <property type="molecule type" value="Genomic_DNA"/>
</dbReference>
<accession>A0A8X8KEJ5</accession>
<protein>
    <submittedName>
        <fullName evidence="1">Uncharacterized protein</fullName>
    </submittedName>
</protein>
<name>A0A8X8KEJ5_ACIFI</name>
<dbReference type="AlphaFoldDB" id="A0A8X8KEJ5"/>